<sequence length="71" mass="8218">MRTNSFDPKKTIDYLNQLAYKIQRGEVEDILISYVDKEGTVSGAVQARPTPFLMMLSVMSEKYEKKTERNN</sequence>
<organism evidence="1 2">
    <name type="scientific">Lactobacillus colini</name>
    <dbReference type="NCBI Taxonomy" id="1819254"/>
    <lineage>
        <taxon>Bacteria</taxon>
        <taxon>Bacillati</taxon>
        <taxon>Bacillota</taxon>
        <taxon>Bacilli</taxon>
        <taxon>Lactobacillales</taxon>
        <taxon>Lactobacillaceae</taxon>
        <taxon>Lactobacillus</taxon>
    </lineage>
</organism>
<gene>
    <name evidence="1" type="ORF">J2Z60_001815</name>
</gene>
<name>A0ABS4MG08_9LACO</name>
<evidence type="ECO:0000313" key="2">
    <source>
        <dbReference type="Proteomes" id="UP001519292"/>
    </source>
</evidence>
<accession>A0ABS4MG08</accession>
<dbReference type="EMBL" id="JAGGLU010000012">
    <property type="protein sequence ID" value="MBP2058627.1"/>
    <property type="molecule type" value="Genomic_DNA"/>
</dbReference>
<keyword evidence="2" id="KW-1185">Reference proteome</keyword>
<dbReference type="RefSeq" id="WP_209687358.1">
    <property type="nucleotide sequence ID" value="NZ_JAGGLU010000012.1"/>
</dbReference>
<reference evidence="1 2" key="1">
    <citation type="submission" date="2021-03" db="EMBL/GenBank/DDBJ databases">
        <title>Genomic Encyclopedia of Type Strains, Phase IV (KMG-IV): sequencing the most valuable type-strain genomes for metagenomic binning, comparative biology and taxonomic classification.</title>
        <authorList>
            <person name="Goeker M."/>
        </authorList>
    </citation>
    <scope>NUCLEOTIDE SEQUENCE [LARGE SCALE GENOMIC DNA]</scope>
    <source>
        <strain evidence="1 2">DSM 101872</strain>
    </source>
</reference>
<comment type="caution">
    <text evidence="1">The sequence shown here is derived from an EMBL/GenBank/DDBJ whole genome shotgun (WGS) entry which is preliminary data.</text>
</comment>
<evidence type="ECO:0000313" key="1">
    <source>
        <dbReference type="EMBL" id="MBP2058627.1"/>
    </source>
</evidence>
<proteinExistence type="predicted"/>
<protein>
    <submittedName>
        <fullName evidence="1">Uncharacterized protein</fullName>
    </submittedName>
</protein>
<dbReference type="Proteomes" id="UP001519292">
    <property type="component" value="Unassembled WGS sequence"/>
</dbReference>